<dbReference type="EMBL" id="ML976981">
    <property type="protein sequence ID" value="KAF1961545.1"/>
    <property type="molecule type" value="Genomic_DNA"/>
</dbReference>
<organism evidence="2 3">
    <name type="scientific">Byssothecium circinans</name>
    <dbReference type="NCBI Taxonomy" id="147558"/>
    <lineage>
        <taxon>Eukaryota</taxon>
        <taxon>Fungi</taxon>
        <taxon>Dikarya</taxon>
        <taxon>Ascomycota</taxon>
        <taxon>Pezizomycotina</taxon>
        <taxon>Dothideomycetes</taxon>
        <taxon>Pleosporomycetidae</taxon>
        <taxon>Pleosporales</taxon>
        <taxon>Massarineae</taxon>
        <taxon>Massarinaceae</taxon>
        <taxon>Byssothecium</taxon>
    </lineage>
</organism>
<dbReference type="AlphaFoldDB" id="A0A6A5U9K0"/>
<accession>A0A6A5U9K0</accession>
<dbReference type="Proteomes" id="UP000800035">
    <property type="component" value="Unassembled WGS sequence"/>
</dbReference>
<feature type="transmembrane region" description="Helical" evidence="1">
    <location>
        <begin position="29"/>
        <end position="49"/>
    </location>
</feature>
<reference evidence="2" key="1">
    <citation type="journal article" date="2020" name="Stud. Mycol.">
        <title>101 Dothideomycetes genomes: a test case for predicting lifestyles and emergence of pathogens.</title>
        <authorList>
            <person name="Haridas S."/>
            <person name="Albert R."/>
            <person name="Binder M."/>
            <person name="Bloem J."/>
            <person name="Labutti K."/>
            <person name="Salamov A."/>
            <person name="Andreopoulos B."/>
            <person name="Baker S."/>
            <person name="Barry K."/>
            <person name="Bills G."/>
            <person name="Bluhm B."/>
            <person name="Cannon C."/>
            <person name="Castanera R."/>
            <person name="Culley D."/>
            <person name="Daum C."/>
            <person name="Ezra D."/>
            <person name="Gonzalez J."/>
            <person name="Henrissat B."/>
            <person name="Kuo A."/>
            <person name="Liang C."/>
            <person name="Lipzen A."/>
            <person name="Lutzoni F."/>
            <person name="Magnuson J."/>
            <person name="Mondo S."/>
            <person name="Nolan M."/>
            <person name="Ohm R."/>
            <person name="Pangilinan J."/>
            <person name="Park H.-J."/>
            <person name="Ramirez L."/>
            <person name="Alfaro M."/>
            <person name="Sun H."/>
            <person name="Tritt A."/>
            <person name="Yoshinaga Y."/>
            <person name="Zwiers L.-H."/>
            <person name="Turgeon B."/>
            <person name="Goodwin S."/>
            <person name="Spatafora J."/>
            <person name="Crous P."/>
            <person name="Grigoriev I."/>
        </authorList>
    </citation>
    <scope>NUCLEOTIDE SEQUENCE</scope>
    <source>
        <strain evidence="2">CBS 675.92</strain>
    </source>
</reference>
<gene>
    <name evidence="2" type="ORF">CC80DRAFT_239791</name>
</gene>
<keyword evidence="1" id="KW-0472">Membrane</keyword>
<evidence type="ECO:0000313" key="3">
    <source>
        <dbReference type="Proteomes" id="UP000800035"/>
    </source>
</evidence>
<evidence type="ECO:0000313" key="2">
    <source>
        <dbReference type="EMBL" id="KAF1961545.1"/>
    </source>
</evidence>
<proteinExistence type="predicted"/>
<keyword evidence="1" id="KW-1133">Transmembrane helix</keyword>
<protein>
    <submittedName>
        <fullName evidence="2">Uncharacterized protein</fullName>
    </submittedName>
</protein>
<sequence length="167" mass="18921">MKIIILRYPCINPFSSLVNSPFAELADCYGTLFHVFIMLFTYIFPFIYARLHIGFPLYSSLSSMVTSTTSRNRLIAVLRGNNVGRYFQRLPQSTFDSLRYVGNSIPYSDTLCTSAEMALHMQEVRSATLYSAIQQPTSMVPTYEIQIPTLPYNPSVPPYPAIIQTLP</sequence>
<keyword evidence="3" id="KW-1185">Reference proteome</keyword>
<evidence type="ECO:0000256" key="1">
    <source>
        <dbReference type="SAM" id="Phobius"/>
    </source>
</evidence>
<keyword evidence="1" id="KW-0812">Transmembrane</keyword>
<name>A0A6A5U9K0_9PLEO</name>